<dbReference type="GO" id="GO:0003723">
    <property type="term" value="F:RNA binding"/>
    <property type="evidence" value="ECO:0007669"/>
    <property type="project" value="UniProtKB-UniRule"/>
</dbReference>
<keyword evidence="5" id="KW-1185">Reference proteome</keyword>
<accession>A0A1J1IHK6</accession>
<evidence type="ECO:0000259" key="3">
    <source>
        <dbReference type="PROSITE" id="PS50137"/>
    </source>
</evidence>
<gene>
    <name evidence="4" type="ORF">CLUMA_CG013007</name>
</gene>
<reference evidence="4 5" key="1">
    <citation type="submission" date="2015-04" db="EMBL/GenBank/DDBJ databases">
        <authorList>
            <person name="Syromyatnikov M.Y."/>
            <person name="Popov V.N."/>
        </authorList>
    </citation>
    <scope>NUCLEOTIDE SEQUENCE [LARGE SCALE GENOMIC DNA]</scope>
</reference>
<dbReference type="CDD" id="cd00048">
    <property type="entry name" value="DSRM_SF"/>
    <property type="match status" value="1"/>
</dbReference>
<dbReference type="Pfam" id="PF00035">
    <property type="entry name" value="dsrm"/>
    <property type="match status" value="1"/>
</dbReference>
<feature type="compositionally biased region" description="Low complexity" evidence="2">
    <location>
        <begin position="60"/>
        <end position="75"/>
    </location>
</feature>
<feature type="region of interest" description="Disordered" evidence="2">
    <location>
        <begin position="58"/>
        <end position="110"/>
    </location>
</feature>
<dbReference type="PROSITE" id="PS50137">
    <property type="entry name" value="DS_RBD"/>
    <property type="match status" value="1"/>
</dbReference>
<dbReference type="AlphaFoldDB" id="A0A1J1IHK6"/>
<dbReference type="InterPro" id="IPR014720">
    <property type="entry name" value="dsRBD_dom"/>
</dbReference>
<dbReference type="Proteomes" id="UP000183832">
    <property type="component" value="Unassembled WGS sequence"/>
</dbReference>
<evidence type="ECO:0000256" key="1">
    <source>
        <dbReference type="PROSITE-ProRule" id="PRU00266"/>
    </source>
</evidence>
<name>A0A1J1IHK6_9DIPT</name>
<protein>
    <submittedName>
        <fullName evidence="4">CLUMA_CG013007, isoform A</fullName>
    </submittedName>
</protein>
<feature type="domain" description="DRBM" evidence="3">
    <location>
        <begin position="145"/>
        <end position="209"/>
    </location>
</feature>
<dbReference type="STRING" id="568069.A0A1J1IHK6"/>
<dbReference type="OrthoDB" id="6363432at2759"/>
<dbReference type="SUPFAM" id="SSF54768">
    <property type="entry name" value="dsRNA-binding domain-like"/>
    <property type="match status" value="1"/>
</dbReference>
<proteinExistence type="predicted"/>
<organism evidence="4 5">
    <name type="scientific">Clunio marinus</name>
    <dbReference type="NCBI Taxonomy" id="568069"/>
    <lineage>
        <taxon>Eukaryota</taxon>
        <taxon>Metazoa</taxon>
        <taxon>Ecdysozoa</taxon>
        <taxon>Arthropoda</taxon>
        <taxon>Hexapoda</taxon>
        <taxon>Insecta</taxon>
        <taxon>Pterygota</taxon>
        <taxon>Neoptera</taxon>
        <taxon>Endopterygota</taxon>
        <taxon>Diptera</taxon>
        <taxon>Nematocera</taxon>
        <taxon>Chironomoidea</taxon>
        <taxon>Chironomidae</taxon>
        <taxon>Clunio</taxon>
    </lineage>
</organism>
<dbReference type="SMART" id="SM00358">
    <property type="entry name" value="DSRM"/>
    <property type="match status" value="1"/>
</dbReference>
<keyword evidence="1" id="KW-0694">RNA-binding</keyword>
<evidence type="ECO:0000256" key="2">
    <source>
        <dbReference type="SAM" id="MobiDB-lite"/>
    </source>
</evidence>
<evidence type="ECO:0000313" key="4">
    <source>
        <dbReference type="EMBL" id="CRK99688.1"/>
    </source>
</evidence>
<dbReference type="GO" id="GO:0010468">
    <property type="term" value="P:regulation of gene expression"/>
    <property type="evidence" value="ECO:0007669"/>
    <property type="project" value="UniProtKB-ARBA"/>
</dbReference>
<dbReference type="EMBL" id="CVRI01000052">
    <property type="protein sequence ID" value="CRK99688.1"/>
    <property type="molecule type" value="Genomic_DNA"/>
</dbReference>
<dbReference type="Gene3D" id="3.30.160.20">
    <property type="match status" value="1"/>
</dbReference>
<evidence type="ECO:0000313" key="5">
    <source>
        <dbReference type="Proteomes" id="UP000183832"/>
    </source>
</evidence>
<sequence length="285" mass="31922">MHRNNYHNISNNFVHKETLHPEMNSNQIRQTRSSAAFPAQSPMVALPTPTPIFTKEEVSPVTQTVTQQQQPQPVTLEPSKPSLKHEDGPSTSTSNIPIKMDEDSSNVRPMSEEDLLKLRKINFKKKVSGKEKRVRQNRKLFRILTPRNAIAALNELHGQSINESVVLPAQGNKFEAEITINNVKYTGLGSNKMQAKNAASEQALRDLIIKKFHQIKNQEITIPSSEDDVPMDEDKGDDVPMLQLASYALHKLFAEWEAEGYEIPLPKVNSPTDSALVVSPTGEEL</sequence>